<keyword evidence="1" id="KW-0732">Signal</keyword>
<gene>
    <name evidence="2" type="ORF">Ae201684_012993</name>
</gene>
<feature type="signal peptide" evidence="1">
    <location>
        <begin position="1"/>
        <end position="16"/>
    </location>
</feature>
<name>A0A6G0WPH2_9STRA</name>
<evidence type="ECO:0000256" key="1">
    <source>
        <dbReference type="SAM" id="SignalP"/>
    </source>
</evidence>
<accession>A0A6G0WPH2</accession>
<dbReference type="EMBL" id="VJMJ01000166">
    <property type="protein sequence ID" value="KAF0729242.1"/>
    <property type="molecule type" value="Genomic_DNA"/>
</dbReference>
<proteinExistence type="predicted"/>
<dbReference type="VEuPathDB" id="FungiDB:AeMF1_005024"/>
<dbReference type="AlphaFoldDB" id="A0A6G0WPH2"/>
<feature type="chain" id="PRO_5026298645" evidence="1">
    <location>
        <begin position="17"/>
        <end position="524"/>
    </location>
</feature>
<evidence type="ECO:0000313" key="2">
    <source>
        <dbReference type="EMBL" id="KAF0729242.1"/>
    </source>
</evidence>
<reference evidence="2 3" key="1">
    <citation type="submission" date="2019-07" db="EMBL/GenBank/DDBJ databases">
        <title>Genomics analysis of Aphanomyces spp. identifies a new class of oomycete effector associated with host adaptation.</title>
        <authorList>
            <person name="Gaulin E."/>
        </authorList>
    </citation>
    <scope>NUCLEOTIDE SEQUENCE [LARGE SCALE GENOMIC DNA]</scope>
    <source>
        <strain evidence="2 3">ATCC 201684</strain>
    </source>
</reference>
<evidence type="ECO:0000313" key="3">
    <source>
        <dbReference type="Proteomes" id="UP000481153"/>
    </source>
</evidence>
<organism evidence="2 3">
    <name type="scientific">Aphanomyces euteiches</name>
    <dbReference type="NCBI Taxonomy" id="100861"/>
    <lineage>
        <taxon>Eukaryota</taxon>
        <taxon>Sar</taxon>
        <taxon>Stramenopiles</taxon>
        <taxon>Oomycota</taxon>
        <taxon>Saprolegniomycetes</taxon>
        <taxon>Saprolegniales</taxon>
        <taxon>Verrucalvaceae</taxon>
        <taxon>Aphanomyces</taxon>
    </lineage>
</organism>
<comment type="caution">
    <text evidence="2">The sequence shown here is derived from an EMBL/GenBank/DDBJ whole genome shotgun (WGS) entry which is preliminary data.</text>
</comment>
<keyword evidence="3" id="KW-1185">Reference proteome</keyword>
<dbReference type="Proteomes" id="UP000481153">
    <property type="component" value="Unassembled WGS sequence"/>
</dbReference>
<sequence length="524" mass="57021">MKGLLAALAVVHVATASPNCSTITACAFQRQKVAFEPSAAIYDVPVQCTLPPSLIYNISSNASSWIDLTLTSPSNAALLSASFPWTDDVTPSAYQLPPDFGLNEYLDVFVSGNALPSGTYQVNASFQACANDVASSQCDSSLCVSFVDVWPPISTEECPSYLSISKVNIDGIEYFTHLKGPFDEDKWTTTVDSFLKWSRSVHNFPCVAEIDSSRCDSYDVVVIPLGLAGSFTIKGTEGDFKQALRQVDTPNPIELETLRGIALAADLKQENPFPDAAYACTKCVQATRVLKEWVSPDFCANDHSSESQCIGDESCTINHCVTWVPIDLFNATLGVQKRYVDLTNAAKSTLPHFESSPLYNSATDTYQLFQTVTTDKVIVNLDDLVQVTSDDRQDWLAIQARWSNLNATDSSSSGWGPLQGSKVYVEFVNSTEPWTVAVTVRTWTACGQIASKQYLLTIFRVQGIPIDMLVQENVLSSGMVLGVLLLSVGVALWSTSGYHPQNEVDDDIATYLLVDDSDSASSLL</sequence>
<dbReference type="PROSITE" id="PS51257">
    <property type="entry name" value="PROKAR_LIPOPROTEIN"/>
    <property type="match status" value="1"/>
</dbReference>
<protein>
    <submittedName>
        <fullName evidence="2">Uncharacterized protein</fullName>
    </submittedName>
</protein>